<evidence type="ECO:0000256" key="1">
    <source>
        <dbReference type="SAM" id="MobiDB-lite"/>
    </source>
</evidence>
<dbReference type="InterPro" id="IPR051162">
    <property type="entry name" value="T4SS_component"/>
</dbReference>
<dbReference type="Pfam" id="PF12696">
    <property type="entry name" value="TraG-D_C"/>
    <property type="match status" value="1"/>
</dbReference>
<name>A0A0U5F9A1_XANCI</name>
<feature type="transmembrane region" description="Helical" evidence="2">
    <location>
        <begin position="39"/>
        <end position="70"/>
    </location>
</feature>
<sequence>MPQYKGASRQHEVRSTRRRKDTRLFGQRFSDFFNSGDGVVFGLFALPLIALLVIKVPLSGEVMLLLAWLFGRKYVRTDGRAFDFPYRVPKQAKVLDGSSNKGKSMGSGIAYLGNDLETKEQVYSGDSDLRTHMLVLGTTGSGKPQPVHANVLTPSGYRRMGDLAPGDVVCTPSGNTACIVRVLPQGEQEVWAVQTRDGRKAEGTGDHLWRVIVDEEARTVTTDVIRELLAQGKQVMIPRFHQPKLAPPYCRWIPLASVTPAGRHECRCIEIDDPEHLYITDNELVTHNTEFLLGLVFNALVQNTGCIYVDGKGDPKLQKEMFRLARYLGREDDLLIINFITSGRDFVEKQADKVTNNMNIMGNTSSGMLIELIVSLMDDSGGGGDMWKGRAISFVAALTRPLTYLRDKGYINLSPEKYLEYFELNVIEELVFEHNGKYGEMFDTIVAPLRSYLITLPGYQKSKLKKQEQKTLEQHGFIVMQLTRIFNDLTYNYGHIFKTKVGDVDFFDVVINRRILVVLLPALERAPDSMRMLGKMIVGSIKQMMAGCLGNRVEGVVREIIDSRATNAPVPFYTILDEYGYYAVIGFAVAPAQARSLGFSVIFAAQDFSSLKKSSAEEADATWENTNVRAIGRITSGQKSETWERIQGAAGESQEAVLGGFERKPGAVEERFIQQDNVTIERRSRLDYDDLAMQENGEFTFLIGKKENRGRQGGVRVIRGMGFYTAGKTPKEMRINDLLPVEAPEPSDLPQNRKAVEALLKSLLDGSFPQSIRAASKGDPVLAEMHRLFKHNHADPERQKLSRKDAAFGVLGAYLNGGAQLPVSPPPAASGSSGGSGQPSLDNQPSPAPAPETPSAESVKAFDAGMAGAMGALLRVADTVLQGKDANVAGSVDQPPPAGQVMAEDDDEIRISGEALTTSLVMTDADTDAFREKALPILRQHLYMLDGMPPEGEWEEQLDVADTETLLAMEVVANDRAFGSLEEKWAAEDRIDATRSAISDATSYIDPPTPDRIGVTEAKLKLDEFAAQCEEAMKSTLRD</sequence>
<dbReference type="InterPro" id="IPR027417">
    <property type="entry name" value="P-loop_NTPase"/>
</dbReference>
<organism evidence="4 5">
    <name type="scientific">Xanthomonas citri pv. citri</name>
    <dbReference type="NCBI Taxonomy" id="611301"/>
    <lineage>
        <taxon>Bacteria</taxon>
        <taxon>Pseudomonadati</taxon>
        <taxon>Pseudomonadota</taxon>
        <taxon>Gammaproteobacteria</taxon>
        <taxon>Lysobacterales</taxon>
        <taxon>Lysobacteraceae</taxon>
        <taxon>Xanthomonas</taxon>
    </lineage>
</organism>
<accession>A0A0U5F9A1</accession>
<dbReference type="AlphaFoldDB" id="A0A0U5F9A1"/>
<keyword evidence="2" id="KW-0812">Transmembrane</keyword>
<keyword evidence="2" id="KW-0472">Membrane</keyword>
<feature type="domain" description="TraD/TraG TraM recognition site" evidence="3">
    <location>
        <begin position="571"/>
        <end position="651"/>
    </location>
</feature>
<evidence type="ECO:0000259" key="3">
    <source>
        <dbReference type="Pfam" id="PF12696"/>
    </source>
</evidence>
<dbReference type="SUPFAM" id="SSF52540">
    <property type="entry name" value="P-loop containing nucleoside triphosphate hydrolases"/>
    <property type="match status" value="1"/>
</dbReference>
<dbReference type="InterPro" id="IPR032689">
    <property type="entry name" value="TraG-D_C"/>
</dbReference>
<dbReference type="Gene3D" id="2.170.16.10">
    <property type="entry name" value="Hedgehog/Intein (Hint) domain"/>
    <property type="match status" value="1"/>
</dbReference>
<keyword evidence="5" id="KW-1185">Reference proteome</keyword>
<protein>
    <submittedName>
        <fullName evidence="4">Putative type IV secretion system protein IcmO/DotL</fullName>
    </submittedName>
</protein>
<gene>
    <name evidence="4" type="ORF">XAC3562_1200077</name>
</gene>
<evidence type="ECO:0000313" key="4">
    <source>
        <dbReference type="EMBL" id="CEG14754.1"/>
    </source>
</evidence>
<reference evidence="4 5" key="1">
    <citation type="submission" date="2014-09" db="EMBL/GenBank/DDBJ databases">
        <authorList>
            <person name="Regsiter A."/>
        </authorList>
    </citation>
    <scope>NUCLEOTIDE SEQUENCE [LARGE SCALE GENOMIC DNA]</scope>
</reference>
<feature type="region of interest" description="Disordered" evidence="1">
    <location>
        <begin position="821"/>
        <end position="857"/>
    </location>
</feature>
<dbReference type="EMBL" id="CCXZ01000025">
    <property type="protein sequence ID" value="CEG14754.1"/>
    <property type="molecule type" value="Genomic_DNA"/>
</dbReference>
<dbReference type="SUPFAM" id="SSF51294">
    <property type="entry name" value="Hedgehog/intein (Hint) domain"/>
    <property type="match status" value="1"/>
</dbReference>
<evidence type="ECO:0000313" key="5">
    <source>
        <dbReference type="Proteomes" id="UP000052230"/>
    </source>
</evidence>
<dbReference type="InterPro" id="IPR036844">
    <property type="entry name" value="Hint_dom_sf"/>
</dbReference>
<proteinExistence type="predicted"/>
<dbReference type="RefSeq" id="WP_058958824.1">
    <property type="nucleotide sequence ID" value="NZ_CP020886.1"/>
</dbReference>
<keyword evidence="2" id="KW-1133">Transmembrane helix</keyword>
<dbReference type="PANTHER" id="PTHR30121">
    <property type="entry name" value="UNCHARACTERIZED PROTEIN YJGR-RELATED"/>
    <property type="match status" value="1"/>
</dbReference>
<dbReference type="Gene3D" id="3.40.50.300">
    <property type="entry name" value="P-loop containing nucleotide triphosphate hydrolases"/>
    <property type="match status" value="1"/>
</dbReference>
<evidence type="ECO:0000256" key="2">
    <source>
        <dbReference type="SAM" id="Phobius"/>
    </source>
</evidence>
<comment type="caution">
    <text evidence="4">The sequence shown here is derived from an EMBL/GenBank/DDBJ whole genome shotgun (WGS) entry which is preliminary data.</text>
</comment>
<dbReference type="Proteomes" id="UP000052230">
    <property type="component" value="Unassembled WGS sequence"/>
</dbReference>
<dbReference type="PANTHER" id="PTHR30121:SF6">
    <property type="entry name" value="SLR6007 PROTEIN"/>
    <property type="match status" value="1"/>
</dbReference>